<dbReference type="HOGENOM" id="CLU_2834071_0_0_1"/>
<proteinExistence type="predicted"/>
<accession>T1GQ81</accession>
<sequence length="66" mass="7861">MPVLFFGIKIWNIKDINEELLAVFERKIRRIIYVLVCDEALFGNFELDVFNGVDMCTGWKRMSQFK</sequence>
<protein>
    <submittedName>
        <fullName evidence="1">Uncharacterized protein</fullName>
    </submittedName>
</protein>
<evidence type="ECO:0000313" key="2">
    <source>
        <dbReference type="Proteomes" id="UP000015102"/>
    </source>
</evidence>
<dbReference type="Proteomes" id="UP000015102">
    <property type="component" value="Unassembled WGS sequence"/>
</dbReference>
<reference evidence="1" key="2">
    <citation type="submission" date="2015-06" db="UniProtKB">
        <authorList>
            <consortium name="EnsemblMetazoa"/>
        </authorList>
    </citation>
    <scope>IDENTIFICATION</scope>
</reference>
<keyword evidence="2" id="KW-1185">Reference proteome</keyword>
<dbReference type="EMBL" id="CAQQ02138868">
    <property type="status" value="NOT_ANNOTATED_CDS"/>
    <property type="molecule type" value="Genomic_DNA"/>
</dbReference>
<dbReference type="EnsemblMetazoa" id="MESCA005784-RA">
    <property type="protein sequence ID" value="MESCA005784-PA"/>
    <property type="gene ID" value="MESCA005784"/>
</dbReference>
<name>T1GQ81_MEGSC</name>
<reference evidence="2" key="1">
    <citation type="submission" date="2013-02" db="EMBL/GenBank/DDBJ databases">
        <authorList>
            <person name="Hughes D."/>
        </authorList>
    </citation>
    <scope>NUCLEOTIDE SEQUENCE</scope>
    <source>
        <strain>Durham</strain>
        <strain evidence="2">NC isolate 2 -- Noor lab</strain>
    </source>
</reference>
<evidence type="ECO:0000313" key="1">
    <source>
        <dbReference type="EnsemblMetazoa" id="MESCA005784-PA"/>
    </source>
</evidence>
<dbReference type="AlphaFoldDB" id="T1GQ81"/>
<organism evidence="1 2">
    <name type="scientific">Megaselia scalaris</name>
    <name type="common">Humpbacked fly</name>
    <name type="synonym">Phora scalaris</name>
    <dbReference type="NCBI Taxonomy" id="36166"/>
    <lineage>
        <taxon>Eukaryota</taxon>
        <taxon>Metazoa</taxon>
        <taxon>Ecdysozoa</taxon>
        <taxon>Arthropoda</taxon>
        <taxon>Hexapoda</taxon>
        <taxon>Insecta</taxon>
        <taxon>Pterygota</taxon>
        <taxon>Neoptera</taxon>
        <taxon>Endopterygota</taxon>
        <taxon>Diptera</taxon>
        <taxon>Brachycera</taxon>
        <taxon>Muscomorpha</taxon>
        <taxon>Platypezoidea</taxon>
        <taxon>Phoridae</taxon>
        <taxon>Megaseliini</taxon>
        <taxon>Megaselia</taxon>
    </lineage>
</organism>